<evidence type="ECO:0000256" key="1">
    <source>
        <dbReference type="SAM" id="Phobius"/>
    </source>
</evidence>
<keyword evidence="1" id="KW-0472">Membrane</keyword>
<evidence type="ECO:0000313" key="3">
    <source>
        <dbReference type="Proteomes" id="UP000316726"/>
    </source>
</evidence>
<feature type="transmembrane region" description="Helical" evidence="1">
    <location>
        <begin position="156"/>
        <end position="174"/>
    </location>
</feature>
<sequence>MTVKAATTAAVGAARESLKALFTPRTQVEDEWTRRKYFDPYEDVGCSEGERLCLSLWDLVSFLCSCAVLLILYFAARRSLYKTPKQRCWVLTCLNSVVTPLLSFRSLFRIVNNQWEYGFVAGGSRSSRFCTLFFMAYLACELVVGSLDYRKQVSLVMGYVHHVSYLALSIHLVVENRTNLLAMTLVEELPTLILGVGRLGSFDRGFDFAFGLSFIVTRIIFHLYVQYNLFLWRKDDNLGWYWKVCTLSFLMNMYWLLAWWKSVKRRRLKYSFQVHRSRKSKRVKAWPTMSRIMTKSYQVGKQRGKKLGARMRNQILSYRQRFDGSQIHARLSTSARSLSRFAADRFERIEKANRDMLHKGQRMKRATAEFLRSQKAKLKRE</sequence>
<feature type="transmembrane region" description="Helical" evidence="1">
    <location>
        <begin position="240"/>
        <end position="260"/>
    </location>
</feature>
<feature type="transmembrane region" description="Helical" evidence="1">
    <location>
        <begin position="59"/>
        <end position="76"/>
    </location>
</feature>
<dbReference type="EMBL" id="CP031042">
    <property type="protein sequence ID" value="QDZ23183.1"/>
    <property type="molecule type" value="Genomic_DNA"/>
</dbReference>
<accession>A0A5B8MRV1</accession>
<protein>
    <recommendedName>
        <fullName evidence="4">TLC domain-containing protein</fullName>
    </recommendedName>
</protein>
<gene>
    <name evidence="2" type="ORF">A3770_09p57010</name>
</gene>
<dbReference type="STRING" id="1764295.A0A5B8MRV1"/>
<dbReference type="OrthoDB" id="341353at2759"/>
<evidence type="ECO:0008006" key="4">
    <source>
        <dbReference type="Google" id="ProtNLM"/>
    </source>
</evidence>
<dbReference type="AlphaFoldDB" id="A0A5B8MRV1"/>
<reference evidence="2 3" key="1">
    <citation type="submission" date="2018-07" db="EMBL/GenBank/DDBJ databases">
        <title>The complete nuclear genome of the prasinophyte Chloropicon primus (CCMP1205).</title>
        <authorList>
            <person name="Pombert J.-F."/>
            <person name="Otis C."/>
            <person name="Turmel M."/>
            <person name="Lemieux C."/>
        </authorList>
    </citation>
    <scope>NUCLEOTIDE SEQUENCE [LARGE SCALE GENOMIC DNA]</scope>
    <source>
        <strain evidence="2 3">CCMP1205</strain>
    </source>
</reference>
<keyword evidence="3" id="KW-1185">Reference proteome</keyword>
<evidence type="ECO:0000313" key="2">
    <source>
        <dbReference type="EMBL" id="QDZ23183.1"/>
    </source>
</evidence>
<keyword evidence="1" id="KW-0812">Transmembrane</keyword>
<keyword evidence="1" id="KW-1133">Transmembrane helix</keyword>
<proteinExistence type="predicted"/>
<organism evidence="2 3">
    <name type="scientific">Chloropicon primus</name>
    <dbReference type="NCBI Taxonomy" id="1764295"/>
    <lineage>
        <taxon>Eukaryota</taxon>
        <taxon>Viridiplantae</taxon>
        <taxon>Chlorophyta</taxon>
        <taxon>Chloropicophyceae</taxon>
        <taxon>Chloropicales</taxon>
        <taxon>Chloropicaceae</taxon>
        <taxon>Chloropicon</taxon>
    </lineage>
</organism>
<dbReference type="Proteomes" id="UP000316726">
    <property type="component" value="Chromosome 9"/>
</dbReference>
<feature type="transmembrane region" description="Helical" evidence="1">
    <location>
        <begin position="88"/>
        <end position="106"/>
    </location>
</feature>
<feature type="transmembrane region" description="Helical" evidence="1">
    <location>
        <begin position="126"/>
        <end position="144"/>
    </location>
</feature>
<name>A0A5B8MRV1_9CHLO</name>
<feature type="transmembrane region" description="Helical" evidence="1">
    <location>
        <begin position="206"/>
        <end position="225"/>
    </location>
</feature>